<proteinExistence type="predicted"/>
<feature type="region of interest" description="Disordered" evidence="1">
    <location>
        <begin position="74"/>
        <end position="104"/>
    </location>
</feature>
<accession>A0A0D9Y4F9</accession>
<organism evidence="2">
    <name type="scientific">Oryza glumipatula</name>
    <dbReference type="NCBI Taxonomy" id="40148"/>
    <lineage>
        <taxon>Eukaryota</taxon>
        <taxon>Viridiplantae</taxon>
        <taxon>Streptophyta</taxon>
        <taxon>Embryophyta</taxon>
        <taxon>Tracheophyta</taxon>
        <taxon>Spermatophyta</taxon>
        <taxon>Magnoliopsida</taxon>
        <taxon>Liliopsida</taxon>
        <taxon>Poales</taxon>
        <taxon>Poaceae</taxon>
        <taxon>BOP clade</taxon>
        <taxon>Oryzoideae</taxon>
        <taxon>Oryzeae</taxon>
        <taxon>Oryzinae</taxon>
        <taxon>Oryza</taxon>
    </lineage>
</organism>
<protein>
    <submittedName>
        <fullName evidence="2">Uncharacterized protein</fullName>
    </submittedName>
</protein>
<evidence type="ECO:0000313" key="3">
    <source>
        <dbReference type="Proteomes" id="UP000026961"/>
    </source>
</evidence>
<evidence type="ECO:0000256" key="1">
    <source>
        <dbReference type="SAM" id="MobiDB-lite"/>
    </source>
</evidence>
<reference evidence="2" key="3">
    <citation type="submission" date="2018-05" db="EMBL/GenBank/DDBJ databases">
        <title>OgluRS3 (Oryza glumaepatula Reference Sequence Version 3).</title>
        <authorList>
            <person name="Zhang J."/>
            <person name="Kudrna D."/>
            <person name="Lee S."/>
            <person name="Talag J."/>
            <person name="Welchert J."/>
            <person name="Wing R.A."/>
        </authorList>
    </citation>
    <scope>NUCLEOTIDE SEQUENCE [LARGE SCALE GENOMIC DNA]</scope>
</reference>
<dbReference type="AlphaFoldDB" id="A0A0D9Y4F9"/>
<dbReference type="Gramene" id="OGLUM01G06450.1">
    <property type="protein sequence ID" value="OGLUM01G06450.1"/>
    <property type="gene ID" value="OGLUM01G06450"/>
</dbReference>
<dbReference type="EnsemblPlants" id="OGLUM01G06450.1">
    <property type="protein sequence ID" value="OGLUM01G06450.1"/>
    <property type="gene ID" value="OGLUM01G06450"/>
</dbReference>
<reference evidence="2" key="2">
    <citation type="submission" date="2015-04" db="UniProtKB">
        <authorList>
            <consortium name="EnsemblPlants"/>
        </authorList>
    </citation>
    <scope>IDENTIFICATION</scope>
</reference>
<feature type="compositionally biased region" description="Basic residues" evidence="1">
    <location>
        <begin position="77"/>
        <end position="92"/>
    </location>
</feature>
<keyword evidence="3" id="KW-1185">Reference proteome</keyword>
<evidence type="ECO:0000313" key="2">
    <source>
        <dbReference type="EnsemblPlants" id="OGLUM01G06450.1"/>
    </source>
</evidence>
<name>A0A0D9Y4F9_9ORYZ</name>
<sequence>MWMRKLHMYHRKRLDSLEYHRLNGLCYNTTSNQIVYAEIPSWTDLPSGFFFLHPTPRLRRHWWPWWRRGELTERARRPTAARKTKGARRSAAARRTEGASSETGGGSVWAAAVVARDCGSTWATAGVQVTRAPSVAEVVTRCGRSAWAVEVDARGGSRRRSSRAVDESTSASAVLTNPTALRLLCPKHFARLPKDASATTAPVGRTRRPPPAGELAPSALLAATIATSDEEVEELE</sequence>
<reference evidence="2" key="1">
    <citation type="submission" date="2013-08" db="EMBL/GenBank/DDBJ databases">
        <title>Oryza genome evolution.</title>
        <authorList>
            <person name="Wing R.A."/>
            <person name="Panaud O."/>
            <person name="Oliveira A.C."/>
        </authorList>
    </citation>
    <scope>NUCLEOTIDE SEQUENCE</scope>
</reference>
<dbReference type="Proteomes" id="UP000026961">
    <property type="component" value="Chromosome 1"/>
</dbReference>
<feature type="region of interest" description="Disordered" evidence="1">
    <location>
        <begin position="196"/>
        <end position="217"/>
    </location>
</feature>
<dbReference type="HOGENOM" id="CLU_1176978_0_0_1"/>